<feature type="compositionally biased region" description="Polar residues" evidence="3">
    <location>
        <begin position="35"/>
        <end position="51"/>
    </location>
</feature>
<feature type="region of interest" description="Disordered" evidence="3">
    <location>
        <begin position="1667"/>
        <end position="1701"/>
    </location>
</feature>
<feature type="region of interest" description="Disordered" evidence="3">
    <location>
        <begin position="1171"/>
        <end position="1190"/>
    </location>
</feature>
<evidence type="ECO:0008006" key="6">
    <source>
        <dbReference type="Google" id="ProtNLM"/>
    </source>
</evidence>
<feature type="region of interest" description="Disordered" evidence="3">
    <location>
        <begin position="809"/>
        <end position="829"/>
    </location>
</feature>
<feature type="region of interest" description="Disordered" evidence="3">
    <location>
        <begin position="293"/>
        <end position="314"/>
    </location>
</feature>
<evidence type="ECO:0000256" key="3">
    <source>
        <dbReference type="SAM" id="MobiDB-lite"/>
    </source>
</evidence>
<keyword evidence="5" id="KW-1185">Reference proteome</keyword>
<organism evidence="4 5">
    <name type="scientific">Volvox africanus</name>
    <dbReference type="NCBI Taxonomy" id="51714"/>
    <lineage>
        <taxon>Eukaryota</taxon>
        <taxon>Viridiplantae</taxon>
        <taxon>Chlorophyta</taxon>
        <taxon>core chlorophytes</taxon>
        <taxon>Chlorophyceae</taxon>
        <taxon>CS clade</taxon>
        <taxon>Chlamydomonadales</taxon>
        <taxon>Volvocaceae</taxon>
        <taxon>Volvox</taxon>
    </lineage>
</organism>
<evidence type="ECO:0000313" key="5">
    <source>
        <dbReference type="Proteomes" id="UP001165090"/>
    </source>
</evidence>
<sequence>MALRPSLPKEEAARGTARLHDWNDNAEEDPRPGSLNISTAATTARSPFSDSASRESPAAAPNLLTHPAEFRLTEMDSCATDPDPMKNPQQGQLQRQQRQQEHYSIHYPKYHLRLQSTALPHHHQDHHQGQQQLKQAEQEQCEGKEHSEDSQNAQLQRRHGAGASCFRMMPPPPPPSSPAAGAPGTRGGLVRPSTPRPDVIKATTSGATSSSIILNAPLGGAVGTRYQREVALYGDVNRDSKGDPVLGVCGSGNGDGSNGDGSNGFDGQVHRASGHLAVLPQSLSIRSDVIPLQPQQPKQPKQPQQLQQQHEADGVADQTIAPLGALQRNNSSFGRAAPCAFPSSSNPSTPAGSTSAALVNVAAAAAISGSGSGVVGNGTTATASPRDSGSDTVGRGSHLAGAATAWGQPPGHGLMGRPAPRGEAPRSLLAACASAEGCEANILHMMSPDQATPKPTIEQRWNGCLDELRDVRMRQQELQQPKLHGEGDGGGGGGGGDGGGLELQRKSFHRLDLDLDLDPDSNRNQDENPGWDPDDPHPEDSVPYFMHPSRASPKLSIQQLASHKRGRIEIDAAQTSRAAAAGTAKRVRQVDATTSMAAVAVAVAAAAAAVDPRTESDVTAEVELMGGQGGGPHSVSVHLQAPCSEVNIEEDNRTTSAVQFPVAGSSSGHPQPQPSKLMTQPPYSPCLLQKPSERFAEEGEPLQIAARPQGLPPPPPPPPPGSPASTARPAGLTLPAEVRLSSLPEPIYVTVAASISKRSRAAAGDVAVARGPGRRGKMDPTTAATATATATTAAAVKAMAAAQLDDHEGITNAGGGGGGGDDHATGGDASGCDAAASTAGMPPMTLLRQRRAVTLGKFMLYLRPEMTCTVLGVFHPQRYMDMTDCIECPPDSGNFITRSHFEKVGGAATAKWYRSIRVLPNLEHLGSWLTRFNLPVFKGVGRRRARRSNAGDQGEHAAATAGTNSPNAVPTGANAPTNAAAPTTGAAGARTATTGDFAGPGCGPWPGAPPPPAVAAGFAATAPPPPPDLLLKDQPLNDSSTPGAAAMAEALAEAAAAAAAAEEPGMGADPYGTWYGDDVPTLARYRPSRLPGRGQYARSGAMRAVAAAAIAAAAPTPTPVMPSPELPRALQRTGGAMEGRWPRAHHIDGVLHDIKPPPGRYDKRAMPYHQHASQNGGWSQRGSVRPMGHRNAGTRRLMSAPTLDGVYDHDLGVAAESGRAGDRGGACRSAERGGDGAVLLGDSLEPWLAAAAAATMPSPSCRSNSADFWRDRTDTQYANDVDGPVNPLYIIPQASTTLHRKKSAEEGTEPLAAALALTSARSHTTWSELPFESPSVAAAAAAAAAAAPAAAPPSLSMVPTVLTRPSSHHKGILHIGRSRDQGVDDVIFLQQPQEQIRFRSESDPSAVHLAYETQHKSPQQPLRRGSYDHPLDASLGRGKDTTPTLIDQGNGGGGAAPLSRQQPHQSYTTPHPSQYHKVPTDPGWRPLRPPYTHAPTHGTLPYGSVSAVRAVPRPPSGSITRPRAEANSDPVAIVAARPRRPSYEVYGREFMTMVRQAPGGGVAGTHAAAPPDVDSVGSGSGRGSGSGTARPPPPPLPLQRETGCDTYEDPLLDPAPEPNSVRDYLMWLNSEKQKVPFLLAAAAAAAAKMAGEEVVEAKRTKAAVEMAAGMGPPPPPPPHVSRARQRGEPSPPGPSSRPFAINSSTAAATASVAVAAAATVAFSGRADGPSAKIIRQQSLPSPPPPPPLLLPPPWQQQLQQQQELQVQIQQQRKQQSRQLQHFESDGLLGIPLGQRQQRQLELELVQMQLKKMQQQQPQQQQPQQLLAWRPKADLTTAPAAPTVTTWRRLESLPYRAHDALPYNMPYNDADADVDDAGGRGGGGRTVDMIILPPKWNQRQPQQSWEVRSLEGGEEEEEQVVSRIAHRTVGHATSDSVAAAAAAPATAGAGRKRKFVGPSGQ</sequence>
<feature type="compositionally biased region" description="Gly residues" evidence="3">
    <location>
        <begin position="249"/>
        <end position="264"/>
    </location>
</feature>
<feature type="region of interest" description="Disordered" evidence="3">
    <location>
        <begin position="760"/>
        <end position="781"/>
    </location>
</feature>
<feature type="region of interest" description="Disordered" evidence="3">
    <location>
        <begin position="945"/>
        <end position="1027"/>
    </location>
</feature>
<feature type="compositionally biased region" description="Basic and acidic residues" evidence="3">
    <location>
        <begin position="7"/>
        <end position="31"/>
    </location>
</feature>
<feature type="compositionally biased region" description="Low complexity" evidence="3">
    <location>
        <begin position="966"/>
        <end position="995"/>
    </location>
</feature>
<feature type="region of interest" description="Disordered" evidence="3">
    <location>
        <begin position="705"/>
        <end position="729"/>
    </location>
</feature>
<feature type="region of interest" description="Disordered" evidence="3">
    <location>
        <begin position="369"/>
        <end position="396"/>
    </location>
</feature>
<name>A0ABQ5RYI2_9CHLO</name>
<feature type="compositionally biased region" description="Pro residues" evidence="3">
    <location>
        <begin position="710"/>
        <end position="722"/>
    </location>
</feature>
<dbReference type="PANTHER" id="PTHR13037">
    <property type="entry name" value="FORMIN"/>
    <property type="match status" value="1"/>
</dbReference>
<feature type="compositionally biased region" description="Pro residues" evidence="3">
    <location>
        <begin position="1740"/>
        <end position="1754"/>
    </location>
</feature>
<feature type="compositionally biased region" description="Polar residues" evidence="3">
    <location>
        <begin position="1459"/>
        <end position="1472"/>
    </location>
</feature>
<feature type="region of interest" description="Disordered" evidence="3">
    <location>
        <begin position="241"/>
        <end position="269"/>
    </location>
</feature>
<feature type="compositionally biased region" description="Basic and acidic residues" evidence="3">
    <location>
        <begin position="503"/>
        <end position="513"/>
    </location>
</feature>
<feature type="compositionally biased region" description="Low complexity" evidence="3">
    <location>
        <begin position="1937"/>
        <end position="1948"/>
    </location>
</feature>
<feature type="region of interest" description="Disordered" evidence="3">
    <location>
        <begin position="1413"/>
        <end position="1483"/>
    </location>
</feature>
<feature type="compositionally biased region" description="Low complexity" evidence="3">
    <location>
        <begin position="293"/>
        <end position="309"/>
    </location>
</feature>
<evidence type="ECO:0000256" key="2">
    <source>
        <dbReference type="SAM" id="Coils"/>
    </source>
</evidence>
<keyword evidence="1" id="KW-0945">Host-virus interaction</keyword>
<feature type="region of interest" description="Disordered" evidence="3">
    <location>
        <begin position="660"/>
        <end position="688"/>
    </location>
</feature>
<feature type="region of interest" description="Disordered" evidence="3">
    <location>
        <begin position="1735"/>
        <end position="1755"/>
    </location>
</feature>
<feature type="region of interest" description="Disordered" evidence="3">
    <location>
        <begin position="1"/>
        <end position="62"/>
    </location>
</feature>
<feature type="compositionally biased region" description="Polar residues" evidence="3">
    <location>
        <begin position="1171"/>
        <end position="1182"/>
    </location>
</feature>
<feature type="compositionally biased region" description="Low complexity" evidence="3">
    <location>
        <begin position="760"/>
        <end position="771"/>
    </location>
</feature>
<keyword evidence="2" id="KW-0175">Coiled coil</keyword>
<feature type="region of interest" description="Disordered" evidence="3">
    <location>
        <begin position="479"/>
        <end position="549"/>
    </location>
</feature>
<feature type="compositionally biased region" description="Gly residues" evidence="3">
    <location>
        <begin position="488"/>
        <end position="501"/>
    </location>
</feature>
<feature type="coiled-coil region" evidence="2">
    <location>
        <begin position="1758"/>
        <end position="1815"/>
    </location>
</feature>
<accession>A0ABQ5RYI2</accession>
<feature type="region of interest" description="Disordered" evidence="3">
    <location>
        <begin position="77"/>
        <end position="101"/>
    </location>
</feature>
<comment type="caution">
    <text evidence="4">The sequence shown here is derived from an EMBL/GenBank/DDBJ whole genome shotgun (WGS) entry which is preliminary data.</text>
</comment>
<protein>
    <recommendedName>
        <fullName evidence="6">RegA</fullName>
    </recommendedName>
</protein>
<gene>
    <name evidence="4" type="ORF">VaNZ11_004820</name>
</gene>
<reference evidence="4 5" key="1">
    <citation type="journal article" date="2023" name="IScience">
        <title>Expanded male sex-determining region conserved during the evolution of homothallism in the green alga Volvox.</title>
        <authorList>
            <person name="Yamamoto K."/>
            <person name="Matsuzaki R."/>
            <person name="Mahakham W."/>
            <person name="Heman W."/>
            <person name="Sekimoto H."/>
            <person name="Kawachi M."/>
            <person name="Minakuchi Y."/>
            <person name="Toyoda A."/>
            <person name="Nozaki H."/>
        </authorList>
    </citation>
    <scope>NUCLEOTIDE SEQUENCE [LARGE SCALE GENOMIC DNA]</scope>
    <source>
        <strain evidence="4 5">NIES-4468</strain>
    </source>
</reference>
<proteinExistence type="predicted"/>
<dbReference type="PANTHER" id="PTHR13037:SF24">
    <property type="entry name" value="POLYCOMB PROTEIN PCL-RELATED"/>
    <property type="match status" value="1"/>
</dbReference>
<dbReference type="EMBL" id="BSDZ01000011">
    <property type="protein sequence ID" value="GLI62224.1"/>
    <property type="molecule type" value="Genomic_DNA"/>
</dbReference>
<feature type="region of interest" description="Disordered" evidence="3">
    <location>
        <begin position="1560"/>
        <end position="1616"/>
    </location>
</feature>
<feature type="region of interest" description="Disordered" evidence="3">
    <location>
        <begin position="120"/>
        <end position="207"/>
    </location>
</feature>
<dbReference type="Proteomes" id="UP001165090">
    <property type="component" value="Unassembled WGS sequence"/>
</dbReference>
<evidence type="ECO:0000256" key="1">
    <source>
        <dbReference type="ARBA" id="ARBA00022581"/>
    </source>
</evidence>
<feature type="region of interest" description="Disordered" evidence="3">
    <location>
        <begin position="1931"/>
        <end position="1960"/>
    </location>
</feature>
<evidence type="ECO:0000313" key="4">
    <source>
        <dbReference type="EMBL" id="GLI62224.1"/>
    </source>
</evidence>
<feature type="region of interest" description="Disordered" evidence="3">
    <location>
        <begin position="1897"/>
        <end position="1917"/>
    </location>
</feature>